<evidence type="ECO:0000313" key="3">
    <source>
        <dbReference type="EMBL" id="CAH2100380.1"/>
    </source>
</evidence>
<dbReference type="PROSITE" id="PS50097">
    <property type="entry name" value="BTB"/>
    <property type="match status" value="1"/>
</dbReference>
<keyword evidence="4" id="KW-1185">Reference proteome</keyword>
<feature type="domain" description="BTB" evidence="2">
    <location>
        <begin position="211"/>
        <end position="270"/>
    </location>
</feature>
<feature type="region of interest" description="Disordered" evidence="1">
    <location>
        <begin position="10"/>
        <end position="31"/>
    </location>
</feature>
<feature type="compositionally biased region" description="Acidic residues" evidence="1">
    <location>
        <begin position="10"/>
        <end position="20"/>
    </location>
</feature>
<reference evidence="3" key="1">
    <citation type="submission" date="2022-03" db="EMBL/GenBank/DDBJ databases">
        <authorList>
            <person name="Tunstrom K."/>
        </authorList>
    </citation>
    <scope>NUCLEOTIDE SEQUENCE</scope>
</reference>
<dbReference type="Gene3D" id="3.30.710.10">
    <property type="entry name" value="Potassium Channel Kv1.1, Chain A"/>
    <property type="match status" value="1"/>
</dbReference>
<accession>A0AAU9URA0</accession>
<dbReference type="EMBL" id="CAKOGL010000022">
    <property type="protein sequence ID" value="CAH2100380.1"/>
    <property type="molecule type" value="Genomic_DNA"/>
</dbReference>
<dbReference type="InterPro" id="IPR011333">
    <property type="entry name" value="SKP1/BTB/POZ_sf"/>
</dbReference>
<sequence>MINIYVDEVENSNESDNEEVDNSHAQDGSDEISPAEFQHDAVSALNLCQTHEATKLVIFNLEYKLQNNDQYDIGGTYNKDNPDLWFFCTTSMGPKVRILNICVCQRNKGTYKISISDIPSTVQLSTLENFPNYLSIDKFKTKIFKSSENDKCHYITSFCFKFDDLENLKNKSVCIPIQIERDPKCPVDSDILKKIKINHFISVIFKQNENTDFILESNTGKKYNVHKIVLAAQSNVIKDIVRNSKSNTSIFDISDDEMEALLEFLYTGKVKSVLDENCFKLIDIAYKFKLEKLIILLKLEIVKNINVKNAVEIAVFTERYNLDNIQKVVFEFIKKNPEVLETEGWTNLNDVALTKKLFKKIYVDNI</sequence>
<dbReference type="CDD" id="cd18186">
    <property type="entry name" value="BTB_POZ_ZBTB_KLHL-like"/>
    <property type="match status" value="1"/>
</dbReference>
<dbReference type="AlphaFoldDB" id="A0AAU9URA0"/>
<dbReference type="SMART" id="SM00225">
    <property type="entry name" value="BTB"/>
    <property type="match status" value="1"/>
</dbReference>
<evidence type="ECO:0000256" key="1">
    <source>
        <dbReference type="SAM" id="MobiDB-lite"/>
    </source>
</evidence>
<protein>
    <recommendedName>
        <fullName evidence="2">BTB domain-containing protein</fullName>
    </recommendedName>
</protein>
<dbReference type="InterPro" id="IPR000210">
    <property type="entry name" value="BTB/POZ_dom"/>
</dbReference>
<proteinExistence type="predicted"/>
<evidence type="ECO:0000259" key="2">
    <source>
        <dbReference type="PROSITE" id="PS50097"/>
    </source>
</evidence>
<comment type="caution">
    <text evidence="3">The sequence shown here is derived from an EMBL/GenBank/DDBJ whole genome shotgun (WGS) entry which is preliminary data.</text>
</comment>
<evidence type="ECO:0000313" key="4">
    <source>
        <dbReference type="Proteomes" id="UP001153954"/>
    </source>
</evidence>
<dbReference type="Pfam" id="PF00651">
    <property type="entry name" value="BTB"/>
    <property type="match status" value="1"/>
</dbReference>
<dbReference type="Proteomes" id="UP001153954">
    <property type="component" value="Unassembled WGS sequence"/>
</dbReference>
<organism evidence="3 4">
    <name type="scientific">Euphydryas editha</name>
    <name type="common">Edith's checkerspot</name>
    <dbReference type="NCBI Taxonomy" id="104508"/>
    <lineage>
        <taxon>Eukaryota</taxon>
        <taxon>Metazoa</taxon>
        <taxon>Ecdysozoa</taxon>
        <taxon>Arthropoda</taxon>
        <taxon>Hexapoda</taxon>
        <taxon>Insecta</taxon>
        <taxon>Pterygota</taxon>
        <taxon>Neoptera</taxon>
        <taxon>Endopterygota</taxon>
        <taxon>Lepidoptera</taxon>
        <taxon>Glossata</taxon>
        <taxon>Ditrysia</taxon>
        <taxon>Papilionoidea</taxon>
        <taxon>Nymphalidae</taxon>
        <taxon>Nymphalinae</taxon>
        <taxon>Euphydryas</taxon>
    </lineage>
</organism>
<dbReference type="SUPFAM" id="SSF54695">
    <property type="entry name" value="POZ domain"/>
    <property type="match status" value="1"/>
</dbReference>
<dbReference type="PANTHER" id="PTHR24413">
    <property type="entry name" value="SPECKLE-TYPE POZ PROTEIN"/>
    <property type="match status" value="1"/>
</dbReference>
<dbReference type="Gene3D" id="1.25.40.420">
    <property type="match status" value="1"/>
</dbReference>
<name>A0AAU9URA0_EUPED</name>
<gene>
    <name evidence="3" type="ORF">EEDITHA_LOCUS15252</name>
</gene>